<dbReference type="InterPro" id="IPR041685">
    <property type="entry name" value="AAA_GajA/Old/RecF-like"/>
</dbReference>
<keyword evidence="3" id="KW-1185">Reference proteome</keyword>
<evidence type="ECO:0000259" key="1">
    <source>
        <dbReference type="Pfam" id="PF13175"/>
    </source>
</evidence>
<feature type="domain" description="Endonuclease GajA/Old nuclease/RecF-like AAA" evidence="1">
    <location>
        <begin position="57"/>
        <end position="542"/>
    </location>
</feature>
<dbReference type="PANTHER" id="PTHR43581">
    <property type="entry name" value="ATP/GTP PHOSPHATASE"/>
    <property type="match status" value="1"/>
</dbReference>
<organism evidence="2 3">
    <name type="scientific">Pedobacter insulae</name>
    <dbReference type="NCBI Taxonomy" id="414048"/>
    <lineage>
        <taxon>Bacteria</taxon>
        <taxon>Pseudomonadati</taxon>
        <taxon>Bacteroidota</taxon>
        <taxon>Sphingobacteriia</taxon>
        <taxon>Sphingobacteriales</taxon>
        <taxon>Sphingobacteriaceae</taxon>
        <taxon>Pedobacter</taxon>
    </lineage>
</organism>
<evidence type="ECO:0000313" key="3">
    <source>
        <dbReference type="Proteomes" id="UP000199666"/>
    </source>
</evidence>
<dbReference type="Pfam" id="PF13175">
    <property type="entry name" value="AAA_15"/>
    <property type="match status" value="1"/>
</dbReference>
<dbReference type="OrthoDB" id="997844at2"/>
<protein>
    <submittedName>
        <fullName evidence="2">AAA domain-containing protein, putative AbiEii toxin, Type IV TA system</fullName>
    </submittedName>
</protein>
<dbReference type="InterPro" id="IPR051396">
    <property type="entry name" value="Bact_Antivir_Def_Nuclease"/>
</dbReference>
<accession>A0A1I2WZG5</accession>
<dbReference type="RefSeq" id="WP_090993236.1">
    <property type="nucleotide sequence ID" value="NZ_FOPP01000004.1"/>
</dbReference>
<name>A0A1I2WZG5_9SPHI</name>
<evidence type="ECO:0000313" key="2">
    <source>
        <dbReference type="EMBL" id="SFH05051.1"/>
    </source>
</evidence>
<sequence>MRSQNFIITELRIHSKCNEVYKKILKEDTYHFNQLDLVNYQEQQSLERSIFGKRVFIQAIVGKNGSGKSSVLEIIYRIINNFSYYILDGTQMKRVSAEPIYLIEELYADLDFIIDDVKCSFMVRDKSLGIIRGEEKFYFGNFDDDFFEFSDFKSNKNEGIVKLVSSFFYTIVTNYSFQSLITKDFEKDIAREFIGSKEKGYHSNGNWLDSLFRKNDGYVTPIVLNPYRDEGKIDLQKEYDLTLSRIAALLIHSKHSKKDLLSGYSLSTIQYKANHSHFLKKLFIKYNESDDSIHLTELMAAMVDKTSVASQIIQAYGFDITQFQNEDAVVPYAYLIYKTLSVLSKYAQFEAYINVPEIRKFGLEITEEQKIDLLAGISEIKTFKSHVNIKIYQTLNYINSYNNLIKAFNLEEYIPYKDKKRFGDIDDIIHRLPPPFFEQDIRLLRNENEEKDLPLSSLSSGERQFIYTIGTIVYHIKNLLSIQQSNRIRYRNVNLILDEVEICFHPEYQRQFIAQLLDLMDRLNLTRSCSFNILIVTHSPFILSDIPKNNILYLKDGKQYPDEGLINPFAANINDILYQSFFLEGGFMGEHAKNQIVSAVSALERIIKKQKVSVKSLWNKQSLLELIEMTGEPLLRENLFGLYTQAFDQPSYEDQLIAKDEEIDRLQRLLDKRNGGKS</sequence>
<dbReference type="PANTHER" id="PTHR43581:SF4">
    <property type="entry name" value="ATP_GTP PHOSPHATASE"/>
    <property type="match status" value="1"/>
</dbReference>
<dbReference type="AlphaFoldDB" id="A0A1I2WZG5"/>
<dbReference type="Gene3D" id="3.40.50.300">
    <property type="entry name" value="P-loop containing nucleotide triphosphate hydrolases"/>
    <property type="match status" value="1"/>
</dbReference>
<dbReference type="STRING" id="414048.SAMN04489864_104298"/>
<gene>
    <name evidence="2" type="ORF">SAMN04489864_104298</name>
</gene>
<reference evidence="2 3" key="1">
    <citation type="submission" date="2016-10" db="EMBL/GenBank/DDBJ databases">
        <authorList>
            <person name="de Groot N.N."/>
        </authorList>
    </citation>
    <scope>NUCLEOTIDE SEQUENCE [LARGE SCALE GENOMIC DNA]</scope>
    <source>
        <strain evidence="2 3">DSM 18684</strain>
    </source>
</reference>
<dbReference type="SUPFAM" id="SSF52540">
    <property type="entry name" value="P-loop containing nucleoside triphosphate hydrolases"/>
    <property type="match status" value="1"/>
</dbReference>
<dbReference type="EMBL" id="FOPP01000004">
    <property type="protein sequence ID" value="SFH05051.1"/>
    <property type="molecule type" value="Genomic_DNA"/>
</dbReference>
<dbReference type="Proteomes" id="UP000199666">
    <property type="component" value="Unassembled WGS sequence"/>
</dbReference>
<dbReference type="InterPro" id="IPR027417">
    <property type="entry name" value="P-loop_NTPase"/>
</dbReference>
<proteinExistence type="predicted"/>